<organism evidence="1 2">
    <name type="scientific">Amycolatopsis echigonensis</name>
    <dbReference type="NCBI Taxonomy" id="2576905"/>
    <lineage>
        <taxon>Bacteria</taxon>
        <taxon>Bacillati</taxon>
        <taxon>Actinomycetota</taxon>
        <taxon>Actinomycetes</taxon>
        <taxon>Pseudonocardiales</taxon>
        <taxon>Pseudonocardiaceae</taxon>
        <taxon>Amycolatopsis</taxon>
    </lineage>
</organism>
<sequence>MTTLRADLAALFEAAGLTDVDLDATVADEHARSAAYRRVIAAAVVPSPRDLAAVLARDPEPLTAKTAVVNLVDHLATTAPSKFQQQAAEIAAEANQLAPQNREFVRQRLLDWNLWLATENGQTPSVASLSSASDWMQRRLADFSASPQTLALLAEHGRTKKIRNTAANRTKPTNR</sequence>
<gene>
    <name evidence="1" type="ORF">ATK30_0428</name>
</gene>
<proteinExistence type="predicted"/>
<name>A0A2N3X023_9PSEU</name>
<dbReference type="EMBL" id="PJMY01000002">
    <property type="protein sequence ID" value="PKV99458.1"/>
    <property type="molecule type" value="Genomic_DNA"/>
</dbReference>
<evidence type="ECO:0000313" key="1">
    <source>
        <dbReference type="EMBL" id="PKV99458.1"/>
    </source>
</evidence>
<dbReference type="Proteomes" id="UP000233750">
    <property type="component" value="Unassembled WGS sequence"/>
</dbReference>
<reference evidence="1 2" key="1">
    <citation type="submission" date="2017-12" db="EMBL/GenBank/DDBJ databases">
        <title>Sequencing the genomes of 1000 Actinobacteria strains.</title>
        <authorList>
            <person name="Klenk H.-P."/>
        </authorList>
    </citation>
    <scope>NUCLEOTIDE SEQUENCE [LARGE SCALE GENOMIC DNA]</scope>
    <source>
        <strain evidence="1 2">DSM 45165</strain>
    </source>
</reference>
<keyword evidence="2" id="KW-1185">Reference proteome</keyword>
<accession>A0A2N3X023</accession>
<dbReference type="AlphaFoldDB" id="A0A2N3X023"/>
<comment type="caution">
    <text evidence="1">The sequence shown here is derived from an EMBL/GenBank/DDBJ whole genome shotgun (WGS) entry which is preliminary data.</text>
</comment>
<evidence type="ECO:0000313" key="2">
    <source>
        <dbReference type="Proteomes" id="UP000233750"/>
    </source>
</evidence>
<dbReference type="OrthoDB" id="3542385at2"/>
<protein>
    <submittedName>
        <fullName evidence="1">Uncharacterized protein</fullName>
    </submittedName>
</protein>